<dbReference type="AlphaFoldDB" id="A0A8W8JED0"/>
<protein>
    <submittedName>
        <fullName evidence="1">Uncharacterized protein</fullName>
    </submittedName>
</protein>
<sequence>MERMDKDRPTFDAKKIAKGRNARKNLLRVDSEADRKFMESGEANKQVRQLKSQKISGELPNFPNRIRIEMDGRISESSIPDLYVCPWGNQEFLDKLPKLNTFQTIESDVYWFETIAGEQKQRCCAQQETGEPLNFYIATNAVHEAGDKILQSYVHEEGNWKLYETVCEVFSVKVEEMRKRKAQFPVQYALLSVTKGIHVEGATFSKPVRVQLPLENIENSIGEEDAEIEYMFFRIDGDIITHLKDQHLERLNDTIVTYVDKFSTYAGARRQRSKSFTSMEIAISLGIVYPCKLMTFMKKTSENYVQIWCEVVRKENWEILEEKRSHENKNLQKLDESESPEIFIKELERIRVDVQGNSKVAPGHPKQAMFLVFYPIAEGMHIFPPLHRNTGIHASPMTTVVYTKDTHEKKVLHTVTFNPWRLRQARR</sequence>
<keyword evidence="2" id="KW-1185">Reference proteome</keyword>
<reference evidence="1" key="1">
    <citation type="submission" date="2022-08" db="UniProtKB">
        <authorList>
            <consortium name="EnsemblMetazoa"/>
        </authorList>
    </citation>
    <scope>IDENTIFICATION</scope>
    <source>
        <strain evidence="1">05x7-T-G4-1.051#20</strain>
    </source>
</reference>
<accession>A0A8W8JED0</accession>
<name>A0A8W8JED0_MAGGI</name>
<evidence type="ECO:0000313" key="2">
    <source>
        <dbReference type="Proteomes" id="UP000005408"/>
    </source>
</evidence>
<dbReference type="EnsemblMetazoa" id="G18104.1">
    <property type="protein sequence ID" value="G18104.1:cds"/>
    <property type="gene ID" value="G18104"/>
</dbReference>
<evidence type="ECO:0000313" key="1">
    <source>
        <dbReference type="EnsemblMetazoa" id="G18104.1:cds"/>
    </source>
</evidence>
<organism evidence="1 2">
    <name type="scientific">Magallana gigas</name>
    <name type="common">Pacific oyster</name>
    <name type="synonym">Crassostrea gigas</name>
    <dbReference type="NCBI Taxonomy" id="29159"/>
    <lineage>
        <taxon>Eukaryota</taxon>
        <taxon>Metazoa</taxon>
        <taxon>Spiralia</taxon>
        <taxon>Lophotrochozoa</taxon>
        <taxon>Mollusca</taxon>
        <taxon>Bivalvia</taxon>
        <taxon>Autobranchia</taxon>
        <taxon>Pteriomorphia</taxon>
        <taxon>Ostreida</taxon>
        <taxon>Ostreoidea</taxon>
        <taxon>Ostreidae</taxon>
        <taxon>Magallana</taxon>
    </lineage>
</organism>
<proteinExistence type="predicted"/>
<dbReference type="Proteomes" id="UP000005408">
    <property type="component" value="Unassembled WGS sequence"/>
</dbReference>